<dbReference type="GO" id="GO:0016491">
    <property type="term" value="F:oxidoreductase activity"/>
    <property type="evidence" value="ECO:0007669"/>
    <property type="project" value="UniProtKB-KW"/>
</dbReference>
<dbReference type="PANTHER" id="PTHR42898">
    <property type="entry name" value="TROPINONE REDUCTASE"/>
    <property type="match status" value="1"/>
</dbReference>
<dbReference type="InterPro" id="IPR036291">
    <property type="entry name" value="NAD(P)-bd_dom_sf"/>
</dbReference>
<organism evidence="4 5">
    <name type="scientific">Hibiscus syriacus</name>
    <name type="common">Rose of Sharon</name>
    <dbReference type="NCBI Taxonomy" id="106335"/>
    <lineage>
        <taxon>Eukaryota</taxon>
        <taxon>Viridiplantae</taxon>
        <taxon>Streptophyta</taxon>
        <taxon>Embryophyta</taxon>
        <taxon>Tracheophyta</taxon>
        <taxon>Spermatophyta</taxon>
        <taxon>Magnoliopsida</taxon>
        <taxon>eudicotyledons</taxon>
        <taxon>Gunneridae</taxon>
        <taxon>Pentapetalae</taxon>
        <taxon>rosids</taxon>
        <taxon>malvids</taxon>
        <taxon>Malvales</taxon>
        <taxon>Malvaceae</taxon>
        <taxon>Malvoideae</taxon>
        <taxon>Hibiscus</taxon>
    </lineage>
</organism>
<sequence>MAGAVAGCKSQRWSLQGMTVDSSCDWWNKRHRVRPPSSSSSSSFLFFHKHNMKPQFILLAALGAVVHTCSRNQTELNERLQEWQTKGFKVTGSVCDLSSRDIREKLMQTVSSVFHGKLNILVFVFKLKALSFSSGAINQITKNLACEWSKDNIRANTVSPWGVKTTIERAESEYKRTLSRATLQAHCRNSNAENGGT</sequence>
<dbReference type="Pfam" id="PF13561">
    <property type="entry name" value="adh_short_C2"/>
    <property type="match status" value="1"/>
</dbReference>
<evidence type="ECO:0000313" key="5">
    <source>
        <dbReference type="Proteomes" id="UP000436088"/>
    </source>
</evidence>
<name>A0A6A2Z0Z0_HIBSY</name>
<evidence type="ECO:0000256" key="3">
    <source>
        <dbReference type="ARBA" id="ARBA00025714"/>
    </source>
</evidence>
<keyword evidence="2" id="KW-0560">Oxidoreductase</keyword>
<reference evidence="4" key="1">
    <citation type="submission" date="2019-09" db="EMBL/GenBank/DDBJ databases">
        <title>Draft genome information of white flower Hibiscus syriacus.</title>
        <authorList>
            <person name="Kim Y.-M."/>
        </authorList>
    </citation>
    <scope>NUCLEOTIDE SEQUENCE [LARGE SCALE GENOMIC DNA]</scope>
    <source>
        <strain evidence="4">YM2019G1</strain>
    </source>
</reference>
<dbReference type="SUPFAM" id="SSF51735">
    <property type="entry name" value="NAD(P)-binding Rossmann-fold domains"/>
    <property type="match status" value="1"/>
</dbReference>
<evidence type="ECO:0000256" key="2">
    <source>
        <dbReference type="ARBA" id="ARBA00023002"/>
    </source>
</evidence>
<keyword evidence="5" id="KW-1185">Reference proteome</keyword>
<protein>
    <submittedName>
        <fullName evidence="4">Detected protein of confused Function</fullName>
    </submittedName>
</protein>
<dbReference type="EMBL" id="VEPZ02001236">
    <property type="protein sequence ID" value="KAE8684795.1"/>
    <property type="molecule type" value="Genomic_DNA"/>
</dbReference>
<dbReference type="Proteomes" id="UP000436088">
    <property type="component" value="Unassembled WGS sequence"/>
</dbReference>
<evidence type="ECO:0000256" key="1">
    <source>
        <dbReference type="ARBA" id="ARBA00022857"/>
    </source>
</evidence>
<dbReference type="PANTHER" id="PTHR42898:SF28">
    <property type="entry name" value="TROPINONE REDUCTASE HOMOLOG"/>
    <property type="match status" value="1"/>
</dbReference>
<comment type="similarity">
    <text evidence="3">Belongs to the short-chain dehydrogenases/reductases (SDR) family. SDR65C subfamily.</text>
</comment>
<dbReference type="InterPro" id="IPR002347">
    <property type="entry name" value="SDR_fam"/>
</dbReference>
<dbReference type="AlphaFoldDB" id="A0A6A2Z0Z0"/>
<comment type="caution">
    <text evidence="4">The sequence shown here is derived from an EMBL/GenBank/DDBJ whole genome shotgun (WGS) entry which is preliminary data.</text>
</comment>
<dbReference type="Gene3D" id="3.40.50.720">
    <property type="entry name" value="NAD(P)-binding Rossmann-like Domain"/>
    <property type="match status" value="2"/>
</dbReference>
<gene>
    <name evidence="4" type="ORF">F3Y22_tig00111105pilonHSYRG00454</name>
</gene>
<keyword evidence="1" id="KW-0521">NADP</keyword>
<proteinExistence type="inferred from homology"/>
<evidence type="ECO:0000313" key="4">
    <source>
        <dbReference type="EMBL" id="KAE8684795.1"/>
    </source>
</evidence>
<dbReference type="InterPro" id="IPR045000">
    <property type="entry name" value="TR"/>
</dbReference>
<accession>A0A6A2Z0Z0</accession>